<dbReference type="SMART" id="SM00717">
    <property type="entry name" value="SANT"/>
    <property type="match status" value="2"/>
</dbReference>
<comment type="caution">
    <text evidence="9">The sequence shown here is derived from an EMBL/GenBank/DDBJ whole genome shotgun (WGS) entry which is preliminary data.</text>
</comment>
<dbReference type="SUPFAM" id="SSF46689">
    <property type="entry name" value="Homeodomain-like"/>
    <property type="match status" value="1"/>
</dbReference>
<evidence type="ECO:0000256" key="5">
    <source>
        <dbReference type="ARBA" id="ARBA00023163"/>
    </source>
</evidence>
<feature type="domain" description="HTH myb-type" evidence="8">
    <location>
        <begin position="1"/>
        <end position="56"/>
    </location>
</feature>
<organism evidence="9 10">
    <name type="scientific">Escallonia rubra</name>
    <dbReference type="NCBI Taxonomy" id="112253"/>
    <lineage>
        <taxon>Eukaryota</taxon>
        <taxon>Viridiplantae</taxon>
        <taxon>Streptophyta</taxon>
        <taxon>Embryophyta</taxon>
        <taxon>Tracheophyta</taxon>
        <taxon>Spermatophyta</taxon>
        <taxon>Magnoliopsida</taxon>
        <taxon>eudicotyledons</taxon>
        <taxon>Gunneridae</taxon>
        <taxon>Pentapetalae</taxon>
        <taxon>asterids</taxon>
        <taxon>campanulids</taxon>
        <taxon>Escalloniales</taxon>
        <taxon>Escalloniaceae</taxon>
        <taxon>Escallonia</taxon>
    </lineage>
</organism>
<dbReference type="InterPro" id="IPR017930">
    <property type="entry name" value="Myb_dom"/>
</dbReference>
<keyword evidence="5" id="KW-0804">Transcription</keyword>
<dbReference type="PROSITE" id="PS50090">
    <property type="entry name" value="MYB_LIKE"/>
    <property type="match status" value="2"/>
</dbReference>
<keyword evidence="6" id="KW-0539">Nucleus</keyword>
<evidence type="ECO:0000256" key="3">
    <source>
        <dbReference type="ARBA" id="ARBA00023015"/>
    </source>
</evidence>
<dbReference type="GO" id="GO:0051707">
    <property type="term" value="P:response to other organism"/>
    <property type="evidence" value="ECO:0007669"/>
    <property type="project" value="UniProtKB-ARBA"/>
</dbReference>
<dbReference type="PROSITE" id="PS51294">
    <property type="entry name" value="HTH_MYB"/>
    <property type="match status" value="2"/>
</dbReference>
<dbReference type="InterPro" id="IPR015495">
    <property type="entry name" value="Myb_TF_plants"/>
</dbReference>
<name>A0AA88QLS6_9ASTE</name>
<feature type="domain" description="HTH myb-type" evidence="8">
    <location>
        <begin position="57"/>
        <end position="107"/>
    </location>
</feature>
<comment type="subcellular location">
    <subcellularLocation>
        <location evidence="1">Nucleus</location>
    </subcellularLocation>
</comment>
<evidence type="ECO:0000256" key="6">
    <source>
        <dbReference type="ARBA" id="ARBA00023242"/>
    </source>
</evidence>
<dbReference type="EMBL" id="JAVXUO010002860">
    <property type="protein sequence ID" value="KAK2969038.1"/>
    <property type="molecule type" value="Genomic_DNA"/>
</dbReference>
<keyword evidence="10" id="KW-1185">Reference proteome</keyword>
<feature type="domain" description="Myb-like" evidence="7">
    <location>
        <begin position="53"/>
        <end position="103"/>
    </location>
</feature>
<evidence type="ECO:0000259" key="8">
    <source>
        <dbReference type="PROSITE" id="PS51294"/>
    </source>
</evidence>
<dbReference type="GO" id="GO:0080090">
    <property type="term" value="P:regulation of primary metabolic process"/>
    <property type="evidence" value="ECO:0007669"/>
    <property type="project" value="UniProtKB-ARBA"/>
</dbReference>
<evidence type="ECO:0000256" key="2">
    <source>
        <dbReference type="ARBA" id="ARBA00022737"/>
    </source>
</evidence>
<dbReference type="GO" id="GO:0000976">
    <property type="term" value="F:transcription cis-regulatory region binding"/>
    <property type="evidence" value="ECO:0007669"/>
    <property type="project" value="UniProtKB-ARBA"/>
</dbReference>
<evidence type="ECO:0000259" key="7">
    <source>
        <dbReference type="PROSITE" id="PS50090"/>
    </source>
</evidence>
<dbReference type="Pfam" id="PF00249">
    <property type="entry name" value="Myb_DNA-binding"/>
    <property type="match status" value="2"/>
</dbReference>
<accession>A0AA88QLS6</accession>
<dbReference type="PANTHER" id="PTHR47994">
    <property type="entry name" value="F14D16.11-RELATED"/>
    <property type="match status" value="1"/>
</dbReference>
<gene>
    <name evidence="9" type="ORF">RJ640_007903</name>
</gene>
<sequence length="354" mass="39756">MRMKKGTWTPEEDQKLLAYIKEHGCGSWRSLPSKAGLERCGKSCRLRWTNYLRPDIKRGKFDPQEEKSIIRLHALLGNRWSVIAALLPKRTDNEIKNYWNTNLKKRLTKMGIDPVTHKPKRKALGSAGHAREAANLSHMAQWESARLEAEARLVRRSKLVYNSYQFHPNSSPPAQLLHKVPVPTPPPMLPCLDIPKAWRAGFSSAAVPSHGDDTSDNGTRNLDSFTRNSLVGSLDHLFPGLSIEMTSRKDKSSACLYGTTKQGVQNDCKCFENSMEFQDTKAAFGVAKDSFKLPIMEGFKDFVFDNVEAYDLSNTMSHLDNVIGNCGGDFEENRTYWDSMLNFMNAPASGSAVL</sequence>
<evidence type="ECO:0000313" key="10">
    <source>
        <dbReference type="Proteomes" id="UP001187471"/>
    </source>
</evidence>
<dbReference type="GO" id="GO:0005634">
    <property type="term" value="C:nucleus"/>
    <property type="evidence" value="ECO:0007669"/>
    <property type="project" value="UniProtKB-SubCell"/>
</dbReference>
<dbReference type="Proteomes" id="UP001187471">
    <property type="component" value="Unassembled WGS sequence"/>
</dbReference>
<dbReference type="Gene3D" id="1.10.10.60">
    <property type="entry name" value="Homeodomain-like"/>
    <property type="match status" value="2"/>
</dbReference>
<dbReference type="AlphaFoldDB" id="A0AA88QLS6"/>
<evidence type="ECO:0000256" key="4">
    <source>
        <dbReference type="ARBA" id="ARBA00023125"/>
    </source>
</evidence>
<evidence type="ECO:0000313" key="9">
    <source>
        <dbReference type="EMBL" id="KAK2969038.1"/>
    </source>
</evidence>
<keyword evidence="4" id="KW-0238">DNA-binding</keyword>
<dbReference type="FunFam" id="1.10.10.60:FF:000001">
    <property type="entry name" value="MYB-related transcription factor"/>
    <property type="match status" value="1"/>
</dbReference>
<proteinExistence type="predicted"/>
<protein>
    <submittedName>
        <fullName evidence="9">Uncharacterized protein</fullName>
    </submittedName>
</protein>
<keyword evidence="2" id="KW-0677">Repeat</keyword>
<dbReference type="FunFam" id="1.10.10.60:FF:000394">
    <property type="entry name" value="MYB transcription factor"/>
    <property type="match status" value="1"/>
</dbReference>
<feature type="domain" description="Myb-like" evidence="7">
    <location>
        <begin position="1"/>
        <end position="52"/>
    </location>
</feature>
<dbReference type="InterPro" id="IPR001005">
    <property type="entry name" value="SANT/Myb"/>
</dbReference>
<keyword evidence="3" id="KW-0805">Transcription regulation</keyword>
<dbReference type="CDD" id="cd00167">
    <property type="entry name" value="SANT"/>
    <property type="match status" value="2"/>
</dbReference>
<dbReference type="InterPro" id="IPR009057">
    <property type="entry name" value="Homeodomain-like_sf"/>
</dbReference>
<evidence type="ECO:0000256" key="1">
    <source>
        <dbReference type="ARBA" id="ARBA00004123"/>
    </source>
</evidence>
<reference evidence="9" key="1">
    <citation type="submission" date="2022-12" db="EMBL/GenBank/DDBJ databases">
        <title>Draft genome assemblies for two species of Escallonia (Escalloniales).</title>
        <authorList>
            <person name="Chanderbali A."/>
            <person name="Dervinis C."/>
            <person name="Anghel I."/>
            <person name="Soltis D."/>
            <person name="Soltis P."/>
            <person name="Zapata F."/>
        </authorList>
    </citation>
    <scope>NUCLEOTIDE SEQUENCE</scope>
    <source>
        <strain evidence="9">UCBG92.1500</strain>
        <tissue evidence="9">Leaf</tissue>
    </source>
</reference>